<feature type="transmembrane region" description="Helical" evidence="7">
    <location>
        <begin position="149"/>
        <end position="169"/>
    </location>
</feature>
<comment type="similarity">
    <text evidence="2">Belongs to the Rht family.</text>
</comment>
<dbReference type="GO" id="GO:0005886">
    <property type="term" value="C:plasma membrane"/>
    <property type="evidence" value="ECO:0007669"/>
    <property type="project" value="UniProtKB-SubCell"/>
</dbReference>
<sequence length="203" mass="21920">MTWSFLLTTLIVVASPGTGVLYTLAVALTRGSRASVAAAFGCTLGIVPQMIAAMLGLAAILHTSAMAFAALKWGGVVYLLYMAWQALRERGALAVDTEIKPRSSGRVIVTAILINILNPKLSIFFLAFLPQFIAVDESHPLARMVELSFVFMAMTFAVFAVYGLFAASVRDRVITRPKVMAWLRRSFAAGFALLGAKLAFAER</sequence>
<dbReference type="PIRSF" id="PIRSF006324">
    <property type="entry name" value="LeuE"/>
    <property type="match status" value="1"/>
</dbReference>
<evidence type="ECO:0000256" key="7">
    <source>
        <dbReference type="SAM" id="Phobius"/>
    </source>
</evidence>
<protein>
    <submittedName>
        <fullName evidence="8">LysE family translocator</fullName>
    </submittedName>
</protein>
<feature type="transmembrane region" description="Helical" evidence="7">
    <location>
        <begin position="6"/>
        <end position="29"/>
    </location>
</feature>
<keyword evidence="4 7" id="KW-0812">Transmembrane</keyword>
<keyword evidence="5 7" id="KW-1133">Transmembrane helix</keyword>
<evidence type="ECO:0000256" key="6">
    <source>
        <dbReference type="ARBA" id="ARBA00023136"/>
    </source>
</evidence>
<dbReference type="PANTHER" id="PTHR30086">
    <property type="entry name" value="ARGININE EXPORTER PROTEIN ARGO"/>
    <property type="match status" value="1"/>
</dbReference>
<dbReference type="EMBL" id="VKHP01000035">
    <property type="protein sequence ID" value="NEU96479.1"/>
    <property type="molecule type" value="Genomic_DNA"/>
</dbReference>
<comment type="caution">
    <text evidence="8">The sequence shown here is derived from an EMBL/GenBank/DDBJ whole genome shotgun (WGS) entry which is preliminary data.</text>
</comment>
<feature type="transmembrane region" description="Helical" evidence="7">
    <location>
        <begin position="107"/>
        <end position="129"/>
    </location>
</feature>
<keyword evidence="3" id="KW-1003">Cell membrane</keyword>
<gene>
    <name evidence="8" type="ORF">FNJ47_11705</name>
</gene>
<evidence type="ECO:0000256" key="2">
    <source>
        <dbReference type="ARBA" id="ARBA00007928"/>
    </source>
</evidence>
<keyword evidence="6 7" id="KW-0472">Membrane</keyword>
<dbReference type="Proteomes" id="UP000468531">
    <property type="component" value="Unassembled WGS sequence"/>
</dbReference>
<evidence type="ECO:0000256" key="1">
    <source>
        <dbReference type="ARBA" id="ARBA00004651"/>
    </source>
</evidence>
<evidence type="ECO:0000256" key="5">
    <source>
        <dbReference type="ARBA" id="ARBA00022989"/>
    </source>
</evidence>
<keyword evidence="9" id="KW-1185">Reference proteome</keyword>
<evidence type="ECO:0000256" key="3">
    <source>
        <dbReference type="ARBA" id="ARBA00022475"/>
    </source>
</evidence>
<dbReference type="RefSeq" id="WP_163153204.1">
    <property type="nucleotide sequence ID" value="NZ_VKHP01000035.1"/>
</dbReference>
<feature type="transmembrane region" description="Helical" evidence="7">
    <location>
        <begin position="36"/>
        <end position="61"/>
    </location>
</feature>
<dbReference type="GO" id="GO:0042970">
    <property type="term" value="F:homoserine transmembrane transporter activity"/>
    <property type="evidence" value="ECO:0007669"/>
    <property type="project" value="TreeGrafter"/>
</dbReference>
<proteinExistence type="inferred from homology"/>
<evidence type="ECO:0000313" key="9">
    <source>
        <dbReference type="Proteomes" id="UP000468531"/>
    </source>
</evidence>
<dbReference type="AlphaFoldDB" id="A0A6P1BDV8"/>
<accession>A0A6P1BDV8</accession>
<feature type="transmembrane region" description="Helical" evidence="7">
    <location>
        <begin position="67"/>
        <end position="87"/>
    </location>
</feature>
<dbReference type="InterPro" id="IPR001123">
    <property type="entry name" value="LeuE-type"/>
</dbReference>
<dbReference type="Pfam" id="PF01810">
    <property type="entry name" value="LysE"/>
    <property type="match status" value="1"/>
</dbReference>
<name>A0A6P1BDV8_9BRAD</name>
<evidence type="ECO:0000256" key="4">
    <source>
        <dbReference type="ARBA" id="ARBA00022692"/>
    </source>
</evidence>
<evidence type="ECO:0000313" key="8">
    <source>
        <dbReference type="EMBL" id="NEU96479.1"/>
    </source>
</evidence>
<dbReference type="PANTHER" id="PTHR30086:SF14">
    <property type="entry name" value="HOMOSERINE_HOMOSERINE LACTONE EFFLUX PROTEIN"/>
    <property type="match status" value="1"/>
</dbReference>
<comment type="subcellular location">
    <subcellularLocation>
        <location evidence="1">Cell membrane</location>
        <topology evidence="1">Multi-pass membrane protein</topology>
    </subcellularLocation>
</comment>
<organism evidence="8 9">
    <name type="scientific">Bradyrhizobium uaiense</name>
    <dbReference type="NCBI Taxonomy" id="2594946"/>
    <lineage>
        <taxon>Bacteria</taxon>
        <taxon>Pseudomonadati</taxon>
        <taxon>Pseudomonadota</taxon>
        <taxon>Alphaproteobacteria</taxon>
        <taxon>Hyphomicrobiales</taxon>
        <taxon>Nitrobacteraceae</taxon>
        <taxon>Bradyrhizobium</taxon>
    </lineage>
</organism>
<reference evidence="8 9" key="1">
    <citation type="journal article" date="2020" name="Arch. Microbiol.">
        <title>Bradyrhizobium uaiense sp. nov., a new highly efficient cowpea symbiont.</title>
        <authorList>
            <person name="Cabral Michel D."/>
            <person name="Azarias Guimaraes A."/>
            <person name="Martins da Costa E."/>
            <person name="Soares de Carvalho T."/>
            <person name="Balsanelli E."/>
            <person name="Willems A."/>
            <person name="Maltempi de Souza E."/>
            <person name="de Souza Moreira F.M."/>
        </authorList>
    </citation>
    <scope>NUCLEOTIDE SEQUENCE [LARGE SCALE GENOMIC DNA]</scope>
    <source>
        <strain evidence="8 9">UFLA 03-164</strain>
    </source>
</reference>